<proteinExistence type="predicted"/>
<organism evidence="3 4">
    <name type="scientific">Hypsibius exemplaris</name>
    <name type="common">Freshwater tardigrade</name>
    <dbReference type="NCBI Taxonomy" id="2072580"/>
    <lineage>
        <taxon>Eukaryota</taxon>
        <taxon>Metazoa</taxon>
        <taxon>Ecdysozoa</taxon>
        <taxon>Tardigrada</taxon>
        <taxon>Eutardigrada</taxon>
        <taxon>Parachela</taxon>
        <taxon>Hypsibioidea</taxon>
        <taxon>Hypsibiidae</taxon>
        <taxon>Hypsibius</taxon>
    </lineage>
</organism>
<dbReference type="EMBL" id="MTYJ01000075">
    <property type="protein sequence ID" value="OQV16398.1"/>
    <property type="molecule type" value="Genomic_DNA"/>
</dbReference>
<keyword evidence="4" id="KW-1185">Reference proteome</keyword>
<evidence type="ECO:0000256" key="1">
    <source>
        <dbReference type="SAM" id="MobiDB-lite"/>
    </source>
</evidence>
<evidence type="ECO:0008006" key="5">
    <source>
        <dbReference type="Google" id="ProtNLM"/>
    </source>
</evidence>
<reference evidence="4" key="1">
    <citation type="submission" date="2017-01" db="EMBL/GenBank/DDBJ databases">
        <title>Comparative genomics of anhydrobiosis in the tardigrade Hypsibius dujardini.</title>
        <authorList>
            <person name="Yoshida Y."/>
            <person name="Koutsovoulos G."/>
            <person name="Laetsch D."/>
            <person name="Stevens L."/>
            <person name="Kumar S."/>
            <person name="Horikawa D."/>
            <person name="Ishino K."/>
            <person name="Komine S."/>
            <person name="Tomita M."/>
            <person name="Blaxter M."/>
            <person name="Arakawa K."/>
        </authorList>
    </citation>
    <scope>NUCLEOTIDE SEQUENCE [LARGE SCALE GENOMIC DNA]</scope>
    <source>
        <strain evidence="4">Z151</strain>
    </source>
</reference>
<evidence type="ECO:0000313" key="3">
    <source>
        <dbReference type="EMBL" id="OQV16398.1"/>
    </source>
</evidence>
<gene>
    <name evidence="3" type="ORF">BV898_09541</name>
</gene>
<protein>
    <recommendedName>
        <fullName evidence="5">EB domain-containing protein</fullName>
    </recommendedName>
</protein>
<accession>A0A1W0WMH1</accession>
<feature type="chain" id="PRO_5012370737" description="EB domain-containing protein" evidence="2">
    <location>
        <begin position="26"/>
        <end position="224"/>
    </location>
</feature>
<name>A0A1W0WMH1_HYPEX</name>
<dbReference type="OrthoDB" id="10647094at2759"/>
<sequence length="224" mass="24552">MPSAFNLPSFGTFVVVVALFQGATAKTSSGNCRPDRFPTLQFPGFCAKTSELRSLCSEREASPSTADCGHIEGNFCCYFSWTQGNTVLDDDQFNSVVKEISQVEPEPERKPQSSQTPMAVVQERRTTTEAPTTPQSPRMNSATTVDPNPRCGDVDDCPDAGMTCFRGQCQCWSVQGFSAAQTWSCSDDRKCQALFPGHVCRSSRLCRNLSDSVGFCQPERAIKE</sequence>
<dbReference type="AlphaFoldDB" id="A0A1W0WMH1"/>
<feature type="compositionally biased region" description="Polar residues" evidence="1">
    <location>
        <begin position="136"/>
        <end position="146"/>
    </location>
</feature>
<keyword evidence="2" id="KW-0732">Signal</keyword>
<feature type="region of interest" description="Disordered" evidence="1">
    <location>
        <begin position="101"/>
        <end position="147"/>
    </location>
</feature>
<evidence type="ECO:0000256" key="2">
    <source>
        <dbReference type="SAM" id="SignalP"/>
    </source>
</evidence>
<evidence type="ECO:0000313" key="4">
    <source>
        <dbReference type="Proteomes" id="UP000192578"/>
    </source>
</evidence>
<feature type="signal peptide" evidence="2">
    <location>
        <begin position="1"/>
        <end position="25"/>
    </location>
</feature>
<comment type="caution">
    <text evidence="3">The sequence shown here is derived from an EMBL/GenBank/DDBJ whole genome shotgun (WGS) entry which is preliminary data.</text>
</comment>
<dbReference type="Proteomes" id="UP000192578">
    <property type="component" value="Unassembled WGS sequence"/>
</dbReference>